<keyword evidence="3" id="KW-1185">Reference proteome</keyword>
<accession>A0AAD9LFA1</accession>
<name>A0AAD9LFA1_9STRA</name>
<comment type="caution">
    <text evidence="2">The sequence shown here is derived from an EMBL/GenBank/DDBJ whole genome shotgun (WGS) entry which is preliminary data.</text>
</comment>
<feature type="compositionally biased region" description="Acidic residues" evidence="1">
    <location>
        <begin position="59"/>
        <end position="78"/>
    </location>
</feature>
<organism evidence="2 3">
    <name type="scientific">Phytophthora citrophthora</name>
    <dbReference type="NCBI Taxonomy" id="4793"/>
    <lineage>
        <taxon>Eukaryota</taxon>
        <taxon>Sar</taxon>
        <taxon>Stramenopiles</taxon>
        <taxon>Oomycota</taxon>
        <taxon>Peronosporomycetes</taxon>
        <taxon>Peronosporales</taxon>
        <taxon>Peronosporaceae</taxon>
        <taxon>Phytophthora</taxon>
    </lineage>
</organism>
<reference evidence="2" key="1">
    <citation type="submission" date="2023-08" db="EMBL/GenBank/DDBJ databases">
        <title>Reference Genome Resource for the Citrus Pathogen Phytophthora citrophthora.</title>
        <authorList>
            <person name="Moller H."/>
            <person name="Coetzee B."/>
            <person name="Rose L.J."/>
            <person name="Van Niekerk J.M."/>
        </authorList>
    </citation>
    <scope>NUCLEOTIDE SEQUENCE</scope>
    <source>
        <strain evidence="2">STE-U-9442</strain>
    </source>
</reference>
<feature type="region of interest" description="Disordered" evidence="1">
    <location>
        <begin position="55"/>
        <end position="78"/>
    </location>
</feature>
<protein>
    <submittedName>
        <fullName evidence="2">Uncharacterized protein</fullName>
    </submittedName>
</protein>
<dbReference type="EMBL" id="JASMQC010000026">
    <property type="protein sequence ID" value="KAK1934206.1"/>
    <property type="molecule type" value="Genomic_DNA"/>
</dbReference>
<gene>
    <name evidence="2" type="ORF">P3T76_011409</name>
</gene>
<dbReference type="AlphaFoldDB" id="A0AAD9LFA1"/>
<evidence type="ECO:0000313" key="2">
    <source>
        <dbReference type="EMBL" id="KAK1934206.1"/>
    </source>
</evidence>
<proteinExistence type="predicted"/>
<sequence length="195" mass="21852">MPWSVLKHMEQTLLWSVPPEPKGPTWADDVFTASKTISTALSCIEDELTDSCSSGVFSSDEDADWSDDDVSVDGYSDEEDGDEVFAYQSERWYWTPPSSTNSVQSFEEKYETASQRSADLDEFGLEHGDEHYRRSTMYAMPSIDFSADGVVDSWVDRFGANKADFTYVATVPDCSSDDEQEVLPPPRAGFYIPVL</sequence>
<evidence type="ECO:0000256" key="1">
    <source>
        <dbReference type="SAM" id="MobiDB-lite"/>
    </source>
</evidence>
<dbReference type="Proteomes" id="UP001259832">
    <property type="component" value="Unassembled WGS sequence"/>
</dbReference>
<evidence type="ECO:0000313" key="3">
    <source>
        <dbReference type="Proteomes" id="UP001259832"/>
    </source>
</evidence>